<reference evidence="3 4" key="1">
    <citation type="submission" date="2018-10" db="EMBL/GenBank/DDBJ databases">
        <title>Draft genome of Mycobacterium hodleri strain B.</title>
        <authorList>
            <person name="Amande T.J."/>
            <person name="Mcgenity T.J."/>
        </authorList>
    </citation>
    <scope>NUCLEOTIDE SEQUENCE [LARGE SCALE GENOMIC DNA]</scope>
    <source>
        <strain evidence="3 4">B</strain>
    </source>
</reference>
<dbReference type="Pfam" id="PF13411">
    <property type="entry name" value="MerR_1"/>
    <property type="match status" value="1"/>
</dbReference>
<organism evidence="3 4">
    <name type="scientific">Mycolicibacterium hodleri</name>
    <dbReference type="NCBI Taxonomy" id="49897"/>
    <lineage>
        <taxon>Bacteria</taxon>
        <taxon>Bacillati</taxon>
        <taxon>Actinomycetota</taxon>
        <taxon>Actinomycetes</taxon>
        <taxon>Mycobacteriales</taxon>
        <taxon>Mycobacteriaceae</taxon>
        <taxon>Mycolicibacterium</taxon>
    </lineage>
</organism>
<dbReference type="Gene3D" id="1.10.1660.10">
    <property type="match status" value="1"/>
</dbReference>
<dbReference type="Proteomes" id="UP000315759">
    <property type="component" value="Unassembled WGS sequence"/>
</dbReference>
<evidence type="ECO:0000259" key="2">
    <source>
        <dbReference type="PROSITE" id="PS50937"/>
    </source>
</evidence>
<dbReference type="InterPro" id="IPR000551">
    <property type="entry name" value="MerR-type_HTH_dom"/>
</dbReference>
<accession>A0A544W2K6</accession>
<protein>
    <submittedName>
        <fullName evidence="3">MerR family transcriptional regulator</fullName>
    </submittedName>
</protein>
<evidence type="ECO:0000313" key="3">
    <source>
        <dbReference type="EMBL" id="TQR86481.1"/>
    </source>
</evidence>
<dbReference type="EMBL" id="VIFX01000012">
    <property type="protein sequence ID" value="TQR86481.1"/>
    <property type="molecule type" value="Genomic_DNA"/>
</dbReference>
<dbReference type="PROSITE" id="PS50937">
    <property type="entry name" value="HTH_MERR_2"/>
    <property type="match status" value="1"/>
</dbReference>
<name>A0A544W2K6_9MYCO</name>
<evidence type="ECO:0000256" key="1">
    <source>
        <dbReference type="ARBA" id="ARBA00023125"/>
    </source>
</evidence>
<dbReference type="PRINTS" id="PR00040">
    <property type="entry name" value="HTHMERR"/>
</dbReference>
<dbReference type="RefSeq" id="WP_142552232.1">
    <property type="nucleotide sequence ID" value="NZ_VIFX01000012.1"/>
</dbReference>
<dbReference type="PANTHER" id="PTHR30204">
    <property type="entry name" value="REDOX-CYCLING DRUG-SENSING TRANSCRIPTIONAL ACTIVATOR SOXR"/>
    <property type="match status" value="1"/>
</dbReference>
<dbReference type="InterPro" id="IPR009061">
    <property type="entry name" value="DNA-bd_dom_put_sf"/>
</dbReference>
<keyword evidence="1" id="KW-0238">DNA-binding</keyword>
<comment type="caution">
    <text evidence="3">The sequence shown here is derived from an EMBL/GenBank/DDBJ whole genome shotgun (WGS) entry which is preliminary data.</text>
</comment>
<gene>
    <name evidence="3" type="ORF">D8S82_11520</name>
</gene>
<feature type="domain" description="HTH merR-type" evidence="2">
    <location>
        <begin position="2"/>
        <end position="70"/>
    </location>
</feature>
<evidence type="ECO:0000313" key="4">
    <source>
        <dbReference type="Proteomes" id="UP000315759"/>
    </source>
</evidence>
<dbReference type="SMART" id="SM00422">
    <property type="entry name" value="HTH_MERR"/>
    <property type="match status" value="1"/>
</dbReference>
<dbReference type="PROSITE" id="PS00552">
    <property type="entry name" value="HTH_MERR_1"/>
    <property type="match status" value="1"/>
</dbReference>
<sequence>MAFSIGLVAERSGVAATTLRFYEAEGLLSAPGRVGGRRRYDEGVFHRLEVIGLCKAAGFSLEEIRVLLADDSPGRAESRSLAESKLVDVDAQMATLVRAREIIECAMQCTCPSVDACACKIEPVSGSPC</sequence>
<dbReference type="PANTHER" id="PTHR30204:SF97">
    <property type="entry name" value="MERR FAMILY REGULATORY PROTEIN"/>
    <property type="match status" value="1"/>
</dbReference>
<dbReference type="AlphaFoldDB" id="A0A544W2K6"/>
<dbReference type="GO" id="GO:0003677">
    <property type="term" value="F:DNA binding"/>
    <property type="evidence" value="ECO:0007669"/>
    <property type="project" value="UniProtKB-KW"/>
</dbReference>
<dbReference type="InterPro" id="IPR047057">
    <property type="entry name" value="MerR_fam"/>
</dbReference>
<dbReference type="GO" id="GO:0003700">
    <property type="term" value="F:DNA-binding transcription factor activity"/>
    <property type="evidence" value="ECO:0007669"/>
    <property type="project" value="InterPro"/>
</dbReference>
<proteinExistence type="predicted"/>
<dbReference type="SUPFAM" id="SSF46955">
    <property type="entry name" value="Putative DNA-binding domain"/>
    <property type="match status" value="1"/>
</dbReference>
<keyword evidence="4" id="KW-1185">Reference proteome</keyword>